<dbReference type="EMBL" id="CP058561">
    <property type="protein sequence ID" value="QUH30329.1"/>
    <property type="molecule type" value="Genomic_DNA"/>
</dbReference>
<sequence>MIFNKSKKQGITDYNIKVNIYNGIAFSISINLVKPYFAKFAERLGGNDYHFALLNSLPALLSVFAFLPGALMIESAKSKTKITSKFLLAQKLIYLLIVTVPFLGSVNKPFLFVLLIGLMNFPGSIAIMGYQSSMGDIFIPRNRGRAMSLRNRYSDFSRLIISFISGQALTLIPKTPQQTIILYQIFFFIAFVFGIIEFIMLLRFKNRQDKEEVVKEKYFALFLETVKDIPKQKKLITFIICSLMFHFGWQMGWPLFSIYSIKILHANESWLSIMTIVNGGCSIIASTRWAKFADKKGNSLALALATMGMAVTPLLYVLSKSLLQLVIFNILVGIATAGTILILFNLLLEVTPDKNRTIYIAIYSILINISATIAPLFSVWLKDMTSIYFTLILVAILRLIGSIAFFIRNLKLNKCST</sequence>
<feature type="transmembrane region" description="Helical" evidence="6">
    <location>
        <begin position="110"/>
        <end position="130"/>
    </location>
</feature>
<keyword evidence="2" id="KW-0813">Transport</keyword>
<organism evidence="8 9">
    <name type="scientific">Vallitalea guaymasensis</name>
    <dbReference type="NCBI Taxonomy" id="1185412"/>
    <lineage>
        <taxon>Bacteria</taxon>
        <taxon>Bacillati</taxon>
        <taxon>Bacillota</taxon>
        <taxon>Clostridia</taxon>
        <taxon>Lachnospirales</taxon>
        <taxon>Vallitaleaceae</taxon>
        <taxon>Vallitalea</taxon>
    </lineage>
</organism>
<feature type="transmembrane region" description="Helical" evidence="6">
    <location>
        <begin position="270"/>
        <end position="287"/>
    </location>
</feature>
<name>A0A8J8MC71_9FIRM</name>
<evidence type="ECO:0000259" key="7">
    <source>
        <dbReference type="PROSITE" id="PS50850"/>
    </source>
</evidence>
<feature type="transmembrane region" description="Helical" evidence="6">
    <location>
        <begin position="235"/>
        <end position="258"/>
    </location>
</feature>
<keyword evidence="9" id="KW-1185">Reference proteome</keyword>
<keyword evidence="4 6" id="KW-1133">Transmembrane helix</keyword>
<dbReference type="SUPFAM" id="SSF103473">
    <property type="entry name" value="MFS general substrate transporter"/>
    <property type="match status" value="1"/>
</dbReference>
<proteinExistence type="predicted"/>
<feature type="transmembrane region" description="Helical" evidence="6">
    <location>
        <begin position="360"/>
        <end position="381"/>
    </location>
</feature>
<dbReference type="PROSITE" id="PS50850">
    <property type="entry name" value="MFS"/>
    <property type="match status" value="1"/>
</dbReference>
<keyword evidence="3 6" id="KW-0812">Transmembrane</keyword>
<evidence type="ECO:0000256" key="2">
    <source>
        <dbReference type="ARBA" id="ARBA00022448"/>
    </source>
</evidence>
<gene>
    <name evidence="8" type="ORF">HYG85_16030</name>
</gene>
<feature type="transmembrane region" description="Helical" evidence="6">
    <location>
        <begin position="325"/>
        <end position="348"/>
    </location>
</feature>
<evidence type="ECO:0000256" key="4">
    <source>
        <dbReference type="ARBA" id="ARBA00022989"/>
    </source>
</evidence>
<dbReference type="Pfam" id="PF07690">
    <property type="entry name" value="MFS_1"/>
    <property type="match status" value="1"/>
</dbReference>
<feature type="domain" description="Major facilitator superfamily (MFS) profile" evidence="7">
    <location>
        <begin position="178"/>
        <end position="417"/>
    </location>
</feature>
<evidence type="ECO:0000256" key="5">
    <source>
        <dbReference type="ARBA" id="ARBA00023136"/>
    </source>
</evidence>
<dbReference type="Gene3D" id="1.20.1250.20">
    <property type="entry name" value="MFS general substrate transporter like domains"/>
    <property type="match status" value="2"/>
</dbReference>
<dbReference type="PANTHER" id="PTHR23526">
    <property type="entry name" value="INTEGRAL MEMBRANE TRANSPORT PROTEIN-RELATED"/>
    <property type="match status" value="1"/>
</dbReference>
<reference evidence="8 9" key="1">
    <citation type="submission" date="2020-07" db="EMBL/GenBank/DDBJ databases">
        <title>Vallitalea guaymasensis genome.</title>
        <authorList>
            <person name="Postec A."/>
        </authorList>
    </citation>
    <scope>NUCLEOTIDE SEQUENCE [LARGE SCALE GENOMIC DNA]</scope>
    <source>
        <strain evidence="8 9">Ra1766G1</strain>
    </source>
</reference>
<dbReference type="PANTHER" id="PTHR23526:SF2">
    <property type="entry name" value="MAJOR FACILITATOR SUPERFAMILY (MFS) PROFILE DOMAIN-CONTAINING PROTEIN"/>
    <property type="match status" value="1"/>
</dbReference>
<evidence type="ECO:0000313" key="8">
    <source>
        <dbReference type="EMBL" id="QUH30329.1"/>
    </source>
</evidence>
<dbReference type="AlphaFoldDB" id="A0A8J8MC71"/>
<feature type="transmembrane region" description="Helical" evidence="6">
    <location>
        <begin position="387"/>
        <end position="407"/>
    </location>
</feature>
<dbReference type="KEGG" id="vgu:HYG85_16030"/>
<dbReference type="RefSeq" id="WP_212690504.1">
    <property type="nucleotide sequence ID" value="NZ_CP058561.1"/>
</dbReference>
<dbReference type="GO" id="GO:0005886">
    <property type="term" value="C:plasma membrane"/>
    <property type="evidence" value="ECO:0007669"/>
    <property type="project" value="UniProtKB-SubCell"/>
</dbReference>
<keyword evidence="5 6" id="KW-0472">Membrane</keyword>
<comment type="subcellular location">
    <subcellularLocation>
        <location evidence="1">Cell membrane</location>
        <topology evidence="1">Multi-pass membrane protein</topology>
    </subcellularLocation>
</comment>
<feature type="transmembrane region" description="Helical" evidence="6">
    <location>
        <begin position="85"/>
        <end position="104"/>
    </location>
</feature>
<dbReference type="InterPro" id="IPR052528">
    <property type="entry name" value="Sugar_transport-like"/>
</dbReference>
<dbReference type="GO" id="GO:0022857">
    <property type="term" value="F:transmembrane transporter activity"/>
    <property type="evidence" value="ECO:0007669"/>
    <property type="project" value="InterPro"/>
</dbReference>
<protein>
    <submittedName>
        <fullName evidence="8">MFS transporter</fullName>
    </submittedName>
</protein>
<feature type="transmembrane region" description="Helical" evidence="6">
    <location>
        <begin position="299"/>
        <end position="319"/>
    </location>
</feature>
<evidence type="ECO:0000256" key="6">
    <source>
        <dbReference type="SAM" id="Phobius"/>
    </source>
</evidence>
<accession>A0A8J8MC71</accession>
<evidence type="ECO:0000313" key="9">
    <source>
        <dbReference type="Proteomes" id="UP000677305"/>
    </source>
</evidence>
<feature type="transmembrane region" description="Helical" evidence="6">
    <location>
        <begin position="49"/>
        <end position="73"/>
    </location>
</feature>
<dbReference type="InterPro" id="IPR020846">
    <property type="entry name" value="MFS_dom"/>
</dbReference>
<dbReference type="Proteomes" id="UP000677305">
    <property type="component" value="Chromosome"/>
</dbReference>
<dbReference type="InterPro" id="IPR011701">
    <property type="entry name" value="MFS"/>
</dbReference>
<feature type="transmembrane region" description="Helical" evidence="6">
    <location>
        <begin position="181"/>
        <end position="202"/>
    </location>
</feature>
<dbReference type="InterPro" id="IPR036259">
    <property type="entry name" value="MFS_trans_sf"/>
</dbReference>
<evidence type="ECO:0000256" key="3">
    <source>
        <dbReference type="ARBA" id="ARBA00022692"/>
    </source>
</evidence>
<evidence type="ECO:0000256" key="1">
    <source>
        <dbReference type="ARBA" id="ARBA00004651"/>
    </source>
</evidence>